<dbReference type="Proteomes" id="UP000267027">
    <property type="component" value="Unassembled WGS sequence"/>
</dbReference>
<accession>A0A0R3Q1M8</accession>
<gene>
    <name evidence="1" type="ORF">ACOC_LOCUS12932</name>
</gene>
<proteinExistence type="predicted"/>
<dbReference type="EMBL" id="UYYA01005327">
    <property type="protein sequence ID" value="VDM64517.1"/>
    <property type="molecule type" value="Genomic_DNA"/>
</dbReference>
<dbReference type="WBParaSite" id="ACOC_0001293101-mRNA-1">
    <property type="protein sequence ID" value="ACOC_0001293101-mRNA-1"/>
    <property type="gene ID" value="ACOC_0001293101"/>
</dbReference>
<name>A0A0R3Q1M8_ANGCS</name>
<evidence type="ECO:0000313" key="3">
    <source>
        <dbReference type="WBParaSite" id="ACOC_0001293101-mRNA-1"/>
    </source>
</evidence>
<evidence type="ECO:0000313" key="2">
    <source>
        <dbReference type="Proteomes" id="UP000267027"/>
    </source>
</evidence>
<reference evidence="3" key="1">
    <citation type="submission" date="2017-02" db="UniProtKB">
        <authorList>
            <consortium name="WormBaseParasite"/>
        </authorList>
    </citation>
    <scope>IDENTIFICATION</scope>
</reference>
<reference evidence="1 2" key="2">
    <citation type="submission" date="2018-11" db="EMBL/GenBank/DDBJ databases">
        <authorList>
            <consortium name="Pathogen Informatics"/>
        </authorList>
    </citation>
    <scope>NUCLEOTIDE SEQUENCE [LARGE SCALE GENOMIC DNA]</scope>
    <source>
        <strain evidence="1 2">Costa Rica</strain>
    </source>
</reference>
<evidence type="ECO:0000313" key="1">
    <source>
        <dbReference type="EMBL" id="VDM64517.1"/>
    </source>
</evidence>
<sequence>MPIQLHCGREDKEGFDSAMPFRKAILLHPSLGDCSSHDSVAIGKSPTAGSVAYGKRLRELGVEGNYLVKKCQDASQFTQSFSDALRSDEDKEFEQMIAKLRDEAQAGSDCDLEKKVRELKEKNRESIAEKTELRRLAGFGEENPGEGDKKPVACVKSERLNEGPAEILAQEDRNRKQLVEHYEVGARL</sequence>
<dbReference type="AlphaFoldDB" id="A0A0R3Q1M8"/>
<protein>
    <submittedName>
        <fullName evidence="1 3">Uncharacterized protein</fullName>
    </submittedName>
</protein>
<keyword evidence="2" id="KW-1185">Reference proteome</keyword>
<dbReference type="OrthoDB" id="2156623at2759"/>
<organism evidence="3">
    <name type="scientific">Angiostrongylus costaricensis</name>
    <name type="common">Nematode worm</name>
    <dbReference type="NCBI Taxonomy" id="334426"/>
    <lineage>
        <taxon>Eukaryota</taxon>
        <taxon>Metazoa</taxon>
        <taxon>Ecdysozoa</taxon>
        <taxon>Nematoda</taxon>
        <taxon>Chromadorea</taxon>
        <taxon>Rhabditida</taxon>
        <taxon>Rhabditina</taxon>
        <taxon>Rhabditomorpha</taxon>
        <taxon>Strongyloidea</taxon>
        <taxon>Metastrongylidae</taxon>
        <taxon>Angiostrongylus</taxon>
    </lineage>
</organism>